<name>A0A918WZQ5_9ACTN</name>
<evidence type="ECO:0000313" key="2">
    <source>
        <dbReference type="EMBL" id="GHC98275.1"/>
    </source>
</evidence>
<dbReference type="Proteomes" id="UP000638353">
    <property type="component" value="Unassembled WGS sequence"/>
</dbReference>
<feature type="compositionally biased region" description="Basic and acidic residues" evidence="1">
    <location>
        <begin position="409"/>
        <end position="436"/>
    </location>
</feature>
<protein>
    <submittedName>
        <fullName evidence="2">Uncharacterized protein</fullName>
    </submittedName>
</protein>
<feature type="compositionally biased region" description="Basic and acidic residues" evidence="1">
    <location>
        <begin position="310"/>
        <end position="321"/>
    </location>
</feature>
<comment type="caution">
    <text evidence="2">The sequence shown here is derived from an EMBL/GenBank/DDBJ whole genome shotgun (WGS) entry which is preliminary data.</text>
</comment>
<dbReference type="AlphaFoldDB" id="A0A918WZQ5"/>
<feature type="compositionally biased region" description="Basic and acidic residues" evidence="1">
    <location>
        <begin position="226"/>
        <end position="241"/>
    </location>
</feature>
<accession>A0A918WZQ5</accession>
<evidence type="ECO:0000256" key="1">
    <source>
        <dbReference type="SAM" id="MobiDB-lite"/>
    </source>
</evidence>
<gene>
    <name evidence="2" type="ORF">GCM10010334_40620</name>
</gene>
<sequence>MGVERRGRLDREQHLGVGQQCPYQADALALAAGEAAALGVDRGVEAVAQAAYDVVGDGFPEGPFEVGLRAVVASGDHVAQGSGEEVGLLVGDQDAGANLFRREGVEPGAAPGGVGRGEPAEAFDHVGGVRRPGGDQRGQLPGPYRHARRRVVQDRGLLRRVRALRRVGLQVQETEQPPGGDQSAAEVGAALDEERHRDRQHRHIPVHSDQLAHRQGAFGGHPGGEPGDHGEEQHRQSRPEGADPAGDGGDPVALFLQHVRVAAVAGGVHLLAAEPGQHPQSPDDVPEPGRESTLLLPVRGLYPLEAAQQRPEHERDQRYADQDENGELPGDGEQESGDDQAGDRRADPGTGDGQHVRHRGGVAEPDGDHLSRTHPAGQRGPEPGGVGDDEAGRAEDGVEPDPGHGAVPNDREVRVERPDTEQRRAPQREPAPRRPE</sequence>
<reference evidence="2" key="1">
    <citation type="journal article" date="2014" name="Int. J. Syst. Evol. Microbiol.">
        <title>Complete genome sequence of Corynebacterium casei LMG S-19264T (=DSM 44701T), isolated from a smear-ripened cheese.</title>
        <authorList>
            <consortium name="US DOE Joint Genome Institute (JGI-PGF)"/>
            <person name="Walter F."/>
            <person name="Albersmeier A."/>
            <person name="Kalinowski J."/>
            <person name="Ruckert C."/>
        </authorList>
    </citation>
    <scope>NUCLEOTIDE SEQUENCE</scope>
    <source>
        <strain evidence="2">JCM 4637</strain>
    </source>
</reference>
<evidence type="ECO:0000313" key="3">
    <source>
        <dbReference type="Proteomes" id="UP000638353"/>
    </source>
</evidence>
<dbReference type="EMBL" id="BMVC01000007">
    <property type="protein sequence ID" value="GHC98275.1"/>
    <property type="molecule type" value="Genomic_DNA"/>
</dbReference>
<feature type="region of interest" description="Disordered" evidence="1">
    <location>
        <begin position="193"/>
        <end position="253"/>
    </location>
</feature>
<proteinExistence type="predicted"/>
<organism evidence="2 3">
    <name type="scientific">Streptomyces finlayi</name>
    <dbReference type="NCBI Taxonomy" id="67296"/>
    <lineage>
        <taxon>Bacteria</taxon>
        <taxon>Bacillati</taxon>
        <taxon>Actinomycetota</taxon>
        <taxon>Actinomycetes</taxon>
        <taxon>Kitasatosporales</taxon>
        <taxon>Streptomycetaceae</taxon>
        <taxon>Streptomyces</taxon>
    </lineage>
</organism>
<feature type="region of interest" description="Disordered" evidence="1">
    <location>
        <begin position="272"/>
        <end position="436"/>
    </location>
</feature>
<reference evidence="2" key="2">
    <citation type="submission" date="2020-09" db="EMBL/GenBank/DDBJ databases">
        <authorList>
            <person name="Sun Q."/>
            <person name="Ohkuma M."/>
        </authorList>
    </citation>
    <scope>NUCLEOTIDE SEQUENCE</scope>
    <source>
        <strain evidence="2">JCM 4637</strain>
    </source>
</reference>
<feature type="compositionally biased region" description="Low complexity" evidence="1">
    <location>
        <begin position="242"/>
        <end position="253"/>
    </location>
</feature>
<feature type="compositionally biased region" description="Acidic residues" evidence="1">
    <location>
        <begin position="322"/>
        <end position="340"/>
    </location>
</feature>